<dbReference type="NCBIfam" id="TIGR01549">
    <property type="entry name" value="HAD-SF-IA-v1"/>
    <property type="match status" value="1"/>
</dbReference>
<protein>
    <submittedName>
        <fullName evidence="1">HAD family hydrolase</fullName>
    </submittedName>
</protein>
<dbReference type="SFLD" id="SFLDS00003">
    <property type="entry name" value="Haloacid_Dehalogenase"/>
    <property type="match status" value="1"/>
</dbReference>
<evidence type="ECO:0000313" key="1">
    <source>
        <dbReference type="EMBL" id="KEZ87061.1"/>
    </source>
</evidence>
<sequence length="207" mass="23887">MKMDSIIFDLDGTIWDSTSSVIDSWNKTIGNYDEVINKLTLDDMKGVMGLVIEDVALKFFPYLEEENRLKIVKHCCKDECNHLGKHGAILYDRVEETLKELSKKYKLFIVSNCQCGYIEAFFKSHKLDKYFIDYENVGRTGLSKGENIKLIIKRNNLISSVYVGDTEGDLKASRIANIPFIYAQYGFGEVKEYDYVINSFHELLKFV</sequence>
<dbReference type="EMBL" id="JPMD01000015">
    <property type="protein sequence ID" value="KEZ87061.1"/>
    <property type="molecule type" value="Genomic_DNA"/>
</dbReference>
<dbReference type="RefSeq" id="WP_035131791.1">
    <property type="nucleotide sequence ID" value="NZ_JPMD01000015.1"/>
</dbReference>
<dbReference type="PANTHER" id="PTHR43434">
    <property type="entry name" value="PHOSPHOGLYCOLATE PHOSPHATASE"/>
    <property type="match status" value="1"/>
</dbReference>
<keyword evidence="2" id="KW-1185">Reference proteome</keyword>
<dbReference type="Proteomes" id="UP000028542">
    <property type="component" value="Unassembled WGS sequence"/>
</dbReference>
<name>A0A084JDM7_9CLOT</name>
<dbReference type="InterPro" id="IPR041492">
    <property type="entry name" value="HAD_2"/>
</dbReference>
<dbReference type="Pfam" id="PF13419">
    <property type="entry name" value="HAD_2"/>
    <property type="match status" value="1"/>
</dbReference>
<dbReference type="SFLD" id="SFLDG01129">
    <property type="entry name" value="C1.5:_HAD__Beta-PGM__Phosphata"/>
    <property type="match status" value="1"/>
</dbReference>
<dbReference type="InterPro" id="IPR023198">
    <property type="entry name" value="PGP-like_dom2"/>
</dbReference>
<keyword evidence="1" id="KW-0378">Hydrolase</keyword>
<dbReference type="PANTHER" id="PTHR43434:SF1">
    <property type="entry name" value="PHOSPHOGLYCOLATE PHOSPHATASE"/>
    <property type="match status" value="1"/>
</dbReference>
<dbReference type="InterPro" id="IPR006439">
    <property type="entry name" value="HAD-SF_hydro_IA"/>
</dbReference>
<gene>
    <name evidence="1" type="ORF">IO99_07390</name>
</gene>
<organism evidence="1 2">
    <name type="scientific">Clostridium sulfidigenes</name>
    <dbReference type="NCBI Taxonomy" id="318464"/>
    <lineage>
        <taxon>Bacteria</taxon>
        <taxon>Bacillati</taxon>
        <taxon>Bacillota</taxon>
        <taxon>Clostridia</taxon>
        <taxon>Eubacteriales</taxon>
        <taxon>Clostridiaceae</taxon>
        <taxon>Clostridium</taxon>
    </lineage>
</organism>
<evidence type="ECO:0000313" key="2">
    <source>
        <dbReference type="Proteomes" id="UP000028542"/>
    </source>
</evidence>
<dbReference type="GO" id="GO:0006281">
    <property type="term" value="P:DNA repair"/>
    <property type="evidence" value="ECO:0007669"/>
    <property type="project" value="TreeGrafter"/>
</dbReference>
<accession>A0A084JDM7</accession>
<dbReference type="InterPro" id="IPR050155">
    <property type="entry name" value="HAD-like_hydrolase_sf"/>
</dbReference>
<reference evidence="1 2" key="1">
    <citation type="submission" date="2014-07" db="EMBL/GenBank/DDBJ databases">
        <title>Draft genome of Clostridium sulfidigenes 113A isolated from sediments associated with methane hydrate from Krishna Godavari basin.</title>
        <authorList>
            <person name="Honkalas V.S."/>
            <person name="Dabir A.P."/>
            <person name="Arora P."/>
            <person name="Dhakephalkar P.K."/>
        </authorList>
    </citation>
    <scope>NUCLEOTIDE SEQUENCE [LARGE SCALE GENOMIC DNA]</scope>
    <source>
        <strain evidence="1 2">113A</strain>
    </source>
</reference>
<dbReference type="GO" id="GO:0008967">
    <property type="term" value="F:phosphoglycolate phosphatase activity"/>
    <property type="evidence" value="ECO:0007669"/>
    <property type="project" value="TreeGrafter"/>
</dbReference>
<dbReference type="SUPFAM" id="SSF56784">
    <property type="entry name" value="HAD-like"/>
    <property type="match status" value="1"/>
</dbReference>
<dbReference type="Gene3D" id="3.40.50.1000">
    <property type="entry name" value="HAD superfamily/HAD-like"/>
    <property type="match status" value="1"/>
</dbReference>
<dbReference type="AlphaFoldDB" id="A0A084JDM7"/>
<comment type="caution">
    <text evidence="1">The sequence shown here is derived from an EMBL/GenBank/DDBJ whole genome shotgun (WGS) entry which is preliminary data.</text>
</comment>
<dbReference type="InterPro" id="IPR023214">
    <property type="entry name" value="HAD_sf"/>
</dbReference>
<proteinExistence type="predicted"/>
<dbReference type="Gene3D" id="1.10.150.240">
    <property type="entry name" value="Putative phosphatase, domain 2"/>
    <property type="match status" value="1"/>
</dbReference>
<dbReference type="InterPro" id="IPR036412">
    <property type="entry name" value="HAD-like_sf"/>
</dbReference>
<dbReference type="STRING" id="318464.IO99_07390"/>
<dbReference type="eggNOG" id="COG0546">
    <property type="taxonomic scope" value="Bacteria"/>
</dbReference>